<feature type="binding site" evidence="9">
    <location>
        <position position="258"/>
    </location>
    <ligand>
        <name>K(+)</name>
        <dbReference type="ChEBI" id="CHEBI:29103"/>
    </ligand>
</feature>
<feature type="binding site" evidence="9">
    <location>
        <position position="468"/>
    </location>
    <ligand>
        <name>(6S)-5-formyl-5,6,7,8-tetrahydrofolate</name>
        <dbReference type="ChEBI" id="CHEBI:57457"/>
    </ligand>
</feature>
<dbReference type="InterPro" id="IPR018948">
    <property type="entry name" value="GTP-bd_TrmE_N"/>
</dbReference>
<dbReference type="SUPFAM" id="SSF52540">
    <property type="entry name" value="P-loop containing nucleoside triphosphate hydrolases"/>
    <property type="match status" value="1"/>
</dbReference>
<dbReference type="InterPro" id="IPR031168">
    <property type="entry name" value="G_TrmE"/>
</dbReference>
<dbReference type="NCBIfam" id="TIGR00231">
    <property type="entry name" value="small_GTP"/>
    <property type="match status" value="1"/>
</dbReference>
<dbReference type="InterPro" id="IPR004520">
    <property type="entry name" value="GTPase_MnmE"/>
</dbReference>
<dbReference type="Gene3D" id="1.20.120.430">
    <property type="entry name" value="tRNA modification GTPase MnmE domain 2"/>
    <property type="match status" value="1"/>
</dbReference>
<dbReference type="Pfam" id="PF01926">
    <property type="entry name" value="MMR_HSR1"/>
    <property type="match status" value="1"/>
</dbReference>
<dbReference type="CDD" id="cd04164">
    <property type="entry name" value="trmE"/>
    <property type="match status" value="1"/>
</dbReference>
<dbReference type="InterPro" id="IPR025867">
    <property type="entry name" value="MnmE_helical"/>
</dbReference>
<proteinExistence type="inferred from homology"/>
<dbReference type="CDD" id="cd14858">
    <property type="entry name" value="TrmE_N"/>
    <property type="match status" value="1"/>
</dbReference>
<comment type="subcellular location">
    <subcellularLocation>
        <location evidence="9">Cytoplasm</location>
    </subcellularLocation>
</comment>
<feature type="domain" description="TrmE-type G" evidence="11">
    <location>
        <begin position="229"/>
        <end position="389"/>
    </location>
</feature>
<dbReference type="AlphaFoldDB" id="A0A832A348"/>
<feature type="binding site" evidence="9">
    <location>
        <position position="239"/>
    </location>
    <ligand>
        <name>K(+)</name>
        <dbReference type="ChEBI" id="CHEBI:29103"/>
    </ligand>
</feature>
<dbReference type="GO" id="GO:0030488">
    <property type="term" value="P:tRNA methylation"/>
    <property type="evidence" value="ECO:0007669"/>
    <property type="project" value="TreeGrafter"/>
</dbReference>
<feature type="binding site" evidence="9">
    <location>
        <position position="26"/>
    </location>
    <ligand>
        <name>(6S)-5-formyl-5,6,7,8-tetrahydrofolate</name>
        <dbReference type="ChEBI" id="CHEBI:57457"/>
    </ligand>
</feature>
<feature type="binding site" evidence="9">
    <location>
        <position position="243"/>
    </location>
    <ligand>
        <name>Mg(2+)</name>
        <dbReference type="ChEBI" id="CHEBI:18420"/>
    </ligand>
</feature>
<evidence type="ECO:0000256" key="10">
    <source>
        <dbReference type="RuleBase" id="RU003313"/>
    </source>
</evidence>
<comment type="subunit">
    <text evidence="9">Homodimer. Heterotetramer of two MnmE and two MnmG subunits.</text>
</comment>
<dbReference type="HAMAP" id="MF_00379">
    <property type="entry name" value="GTPase_MnmE"/>
    <property type="match status" value="1"/>
</dbReference>
<dbReference type="GO" id="GO:0002098">
    <property type="term" value="P:tRNA wobble uridine modification"/>
    <property type="evidence" value="ECO:0007669"/>
    <property type="project" value="TreeGrafter"/>
</dbReference>
<dbReference type="NCBIfam" id="TIGR00450">
    <property type="entry name" value="mnmE_trmE_thdF"/>
    <property type="match status" value="1"/>
</dbReference>
<evidence type="ECO:0000256" key="4">
    <source>
        <dbReference type="ARBA" id="ARBA00022741"/>
    </source>
</evidence>
<feature type="binding site" evidence="9">
    <location>
        <begin position="283"/>
        <end position="286"/>
    </location>
    <ligand>
        <name>GTP</name>
        <dbReference type="ChEBI" id="CHEBI:37565"/>
    </ligand>
</feature>
<dbReference type="GO" id="GO:0003924">
    <property type="term" value="F:GTPase activity"/>
    <property type="evidence" value="ECO:0007669"/>
    <property type="project" value="UniProtKB-UniRule"/>
</dbReference>
<dbReference type="EMBL" id="DSTK01000032">
    <property type="protein sequence ID" value="HFK97683.1"/>
    <property type="molecule type" value="Genomic_DNA"/>
</dbReference>
<dbReference type="FunFam" id="3.30.1360.120:FF:000003">
    <property type="entry name" value="tRNA modification GTPase MnmE"/>
    <property type="match status" value="1"/>
</dbReference>
<evidence type="ECO:0000256" key="9">
    <source>
        <dbReference type="HAMAP-Rule" id="MF_00379"/>
    </source>
</evidence>
<protein>
    <recommendedName>
        <fullName evidence="9">tRNA modification GTPase MnmE</fullName>
        <ecNumber evidence="9">3.6.-.-</ecNumber>
    </recommendedName>
</protein>
<keyword evidence="4 9" id="KW-0547">Nucleotide-binding</keyword>
<comment type="caution">
    <text evidence="12">The sequence shown here is derived from an EMBL/GenBank/DDBJ whole genome shotgun (WGS) entry which is preliminary data.</text>
</comment>
<comment type="similarity">
    <text evidence="1 9 10">Belongs to the TRAFAC class TrmE-Era-EngA-EngB-Septin-like GTPase superfamily. TrmE GTPase family.</text>
</comment>
<dbReference type="GO" id="GO:0046872">
    <property type="term" value="F:metal ion binding"/>
    <property type="evidence" value="ECO:0007669"/>
    <property type="project" value="UniProtKB-KW"/>
</dbReference>
<keyword evidence="5 9" id="KW-0378">Hydrolase</keyword>
<feature type="binding site" evidence="9">
    <location>
        <begin position="239"/>
        <end position="244"/>
    </location>
    <ligand>
        <name>GTP</name>
        <dbReference type="ChEBI" id="CHEBI:37565"/>
    </ligand>
</feature>
<dbReference type="InterPro" id="IPR027266">
    <property type="entry name" value="TrmE/GcvT-like"/>
</dbReference>
<dbReference type="Pfam" id="PF10396">
    <property type="entry name" value="TrmE_N"/>
    <property type="match status" value="1"/>
</dbReference>
<comment type="function">
    <text evidence="9">Exhibits a very high intrinsic GTPase hydrolysis rate. Involved in the addition of a carboxymethylaminomethyl (cmnm) group at the wobble position (U34) of certain tRNAs, forming tRNA-cmnm(5)s(2)U34.</text>
</comment>
<organism evidence="12">
    <name type="scientific">Desulfacinum infernum</name>
    <dbReference type="NCBI Taxonomy" id="35837"/>
    <lineage>
        <taxon>Bacteria</taxon>
        <taxon>Pseudomonadati</taxon>
        <taxon>Thermodesulfobacteriota</taxon>
        <taxon>Syntrophobacteria</taxon>
        <taxon>Syntrophobacterales</taxon>
        <taxon>Syntrophobacteraceae</taxon>
        <taxon>Desulfacinum</taxon>
    </lineage>
</organism>
<evidence type="ECO:0000313" key="12">
    <source>
        <dbReference type="EMBL" id="HFK97683.1"/>
    </source>
</evidence>
<keyword evidence="2 9" id="KW-0819">tRNA processing</keyword>
<gene>
    <name evidence="9 12" type="primary">mnmE</name>
    <name evidence="9" type="synonym">trmE</name>
    <name evidence="12" type="ORF">ENS06_10240</name>
</gene>
<comment type="caution">
    <text evidence="9">Lacks conserved residue(s) required for the propagation of feature annotation.</text>
</comment>
<feature type="binding site" evidence="9">
    <location>
        <position position="264"/>
    </location>
    <ligand>
        <name>Mg(2+)</name>
        <dbReference type="ChEBI" id="CHEBI:18420"/>
    </ligand>
</feature>
<keyword evidence="7 9" id="KW-0630">Potassium</keyword>
<dbReference type="EC" id="3.6.-.-" evidence="9"/>
<dbReference type="GO" id="GO:0005829">
    <property type="term" value="C:cytosol"/>
    <property type="evidence" value="ECO:0007669"/>
    <property type="project" value="TreeGrafter"/>
</dbReference>
<evidence type="ECO:0000256" key="6">
    <source>
        <dbReference type="ARBA" id="ARBA00022842"/>
    </source>
</evidence>
<evidence type="ECO:0000256" key="1">
    <source>
        <dbReference type="ARBA" id="ARBA00011043"/>
    </source>
</evidence>
<dbReference type="InterPro" id="IPR027368">
    <property type="entry name" value="MnmE_dom2"/>
</dbReference>
<dbReference type="InterPro" id="IPR005225">
    <property type="entry name" value="Small_GTP-bd"/>
</dbReference>
<keyword evidence="8 9" id="KW-0342">GTP-binding</keyword>
<dbReference type="GO" id="GO:0005525">
    <property type="term" value="F:GTP binding"/>
    <property type="evidence" value="ECO:0007669"/>
    <property type="project" value="UniProtKB-UniRule"/>
</dbReference>
<accession>A0A832A348</accession>
<dbReference type="GO" id="GO:0042802">
    <property type="term" value="F:identical protein binding"/>
    <property type="evidence" value="ECO:0007669"/>
    <property type="project" value="UniProtKB-ARBA"/>
</dbReference>
<feature type="binding site" evidence="9">
    <location>
        <begin position="258"/>
        <end position="264"/>
    </location>
    <ligand>
        <name>GTP</name>
        <dbReference type="ChEBI" id="CHEBI:37565"/>
    </ligand>
</feature>
<evidence type="ECO:0000256" key="7">
    <source>
        <dbReference type="ARBA" id="ARBA00022958"/>
    </source>
</evidence>
<evidence type="ECO:0000256" key="5">
    <source>
        <dbReference type="ARBA" id="ARBA00022801"/>
    </source>
</evidence>
<keyword evidence="9" id="KW-0963">Cytoplasm</keyword>
<name>A0A832A348_9BACT</name>
<dbReference type="InterPro" id="IPR006073">
    <property type="entry name" value="GTP-bd"/>
</dbReference>
<dbReference type="NCBIfam" id="NF003661">
    <property type="entry name" value="PRK05291.1-3"/>
    <property type="match status" value="1"/>
</dbReference>
<dbReference type="InterPro" id="IPR027417">
    <property type="entry name" value="P-loop_NTPase"/>
</dbReference>
<sequence>MDIACRSETICAIATPIGIGGIGIIKISGPDALTILQKIFTPSRSSPFPPPSHKLIYGWIVDPAAGTAVDEVLASYMAGPRSYTGEDVVEINCHSGYAVLNRILTLVLAQGARLARPGEFTLRAFLNGRLDLSQAEAVVDVIHARSEKALEAAGRQLRKGLGEAVLRWREALLDMEARLEAQMDFPDEMEAEPDLFPMEDLAVRMERQVLPAVRTILDHYDESRVLREGLSMVLVGKPNVGKSSLLNALVGQDRAIVTPIAGTTRDVIEDGFLVGGLWVRVLDTAGIREEPDVIESLGIERTLRSVDEADLVLWVVDQSRPLDGDDDRIEERTRAKRRLVVLNKSDCPAVTTPHALSARYALSEPIFPLCAHDPKDVQRLKAYLEEHFLREMILGAESTFAVNVRQKECLERAVEALQAAVDVARTQGLPELVCEEIRTARLALEEILGLHVDEAVLERIFSRFCIGK</sequence>
<dbReference type="PRINTS" id="PR00326">
    <property type="entry name" value="GTP1OBG"/>
</dbReference>
<dbReference type="Gene3D" id="3.30.1360.120">
    <property type="entry name" value="Probable tRNA modification gtpase trme, domain 1"/>
    <property type="match status" value="1"/>
</dbReference>
<feature type="binding site" evidence="9">
    <location>
        <position position="260"/>
    </location>
    <ligand>
        <name>K(+)</name>
        <dbReference type="ChEBI" id="CHEBI:29103"/>
    </ligand>
</feature>
<dbReference type="PANTHER" id="PTHR42714">
    <property type="entry name" value="TRNA MODIFICATION GTPASE GTPBP3"/>
    <property type="match status" value="1"/>
</dbReference>
<evidence type="ECO:0000256" key="8">
    <source>
        <dbReference type="ARBA" id="ARBA00023134"/>
    </source>
</evidence>
<evidence type="ECO:0000256" key="3">
    <source>
        <dbReference type="ARBA" id="ARBA00022723"/>
    </source>
</evidence>
<dbReference type="PROSITE" id="PS51709">
    <property type="entry name" value="G_TRME"/>
    <property type="match status" value="1"/>
</dbReference>
<reference evidence="12" key="1">
    <citation type="journal article" date="2020" name="mSystems">
        <title>Genome- and Community-Level Interaction Insights into Carbon Utilization and Element Cycling Functions of Hydrothermarchaeota in Hydrothermal Sediment.</title>
        <authorList>
            <person name="Zhou Z."/>
            <person name="Liu Y."/>
            <person name="Xu W."/>
            <person name="Pan J."/>
            <person name="Luo Z.H."/>
            <person name="Li M."/>
        </authorList>
    </citation>
    <scope>NUCLEOTIDE SEQUENCE [LARGE SCALE GENOMIC DNA]</scope>
    <source>
        <strain evidence="12">SpSt-456</strain>
    </source>
</reference>
<feature type="binding site" evidence="9">
    <location>
        <position position="90"/>
    </location>
    <ligand>
        <name>(6S)-5-formyl-5,6,7,8-tetrahydrofolate</name>
        <dbReference type="ChEBI" id="CHEBI:57457"/>
    </ligand>
</feature>
<comment type="cofactor">
    <cofactor evidence="9">
        <name>K(+)</name>
        <dbReference type="ChEBI" id="CHEBI:29103"/>
    </cofactor>
    <text evidence="9">Binds 1 potassium ion per subunit.</text>
</comment>
<evidence type="ECO:0000256" key="2">
    <source>
        <dbReference type="ARBA" id="ARBA00022694"/>
    </source>
</evidence>
<evidence type="ECO:0000259" key="11">
    <source>
        <dbReference type="PROSITE" id="PS51709"/>
    </source>
</evidence>
<feature type="binding site" evidence="9">
    <location>
        <position position="263"/>
    </location>
    <ligand>
        <name>K(+)</name>
        <dbReference type="ChEBI" id="CHEBI:29103"/>
    </ligand>
</feature>
<feature type="binding site" evidence="9">
    <location>
        <position position="129"/>
    </location>
    <ligand>
        <name>(6S)-5-formyl-5,6,7,8-tetrahydrofolate</name>
        <dbReference type="ChEBI" id="CHEBI:57457"/>
    </ligand>
</feature>
<keyword evidence="6 9" id="KW-0460">Magnesium</keyword>
<dbReference type="Pfam" id="PF12631">
    <property type="entry name" value="MnmE_helical"/>
    <property type="match status" value="1"/>
</dbReference>
<keyword evidence="3 9" id="KW-0479">Metal-binding</keyword>
<dbReference type="Gene3D" id="3.40.50.300">
    <property type="entry name" value="P-loop containing nucleotide triphosphate hydrolases"/>
    <property type="match status" value="1"/>
</dbReference>
<dbReference type="PANTHER" id="PTHR42714:SF2">
    <property type="entry name" value="TRNA MODIFICATION GTPASE GTPBP3, MITOCHONDRIAL"/>
    <property type="match status" value="1"/>
</dbReference>